<evidence type="ECO:0000256" key="2">
    <source>
        <dbReference type="ARBA" id="ARBA00022473"/>
    </source>
</evidence>
<evidence type="ECO:0000259" key="7">
    <source>
        <dbReference type="SMART" id="SM00305"/>
    </source>
</evidence>
<feature type="compositionally biased region" description="Low complexity" evidence="5">
    <location>
        <begin position="621"/>
        <end position="670"/>
    </location>
</feature>
<comment type="caution">
    <text evidence="9">The sequence shown here is derived from an EMBL/GenBank/DDBJ whole genome shotgun (WGS) entry which is preliminary data.</text>
</comment>
<feature type="region of interest" description="Disordered" evidence="5">
    <location>
        <begin position="235"/>
        <end position="290"/>
    </location>
</feature>
<dbReference type="EMBL" id="CANHGI010000002">
    <property type="protein sequence ID" value="CAI5441400.1"/>
    <property type="molecule type" value="Genomic_DNA"/>
</dbReference>
<dbReference type="InterPro" id="IPR036844">
    <property type="entry name" value="Hint_dom_sf"/>
</dbReference>
<accession>A0A9P1MYG9</accession>
<dbReference type="AlphaFoldDB" id="A0A9P1MYG9"/>
<keyword evidence="2" id="KW-0217">Developmental protein</keyword>
<feature type="compositionally biased region" description="Basic and acidic residues" evidence="5">
    <location>
        <begin position="573"/>
        <end position="582"/>
    </location>
</feature>
<sequence length="889" mass="92036">MRQFILLPLLILLRFCDALNYKCHNDQVLVVQSFGNDTIRMHCQRLDLCGYQSLKCDYDELQPQCGGRLNFVSHVNQKNPTSPVEHTCCNLFNPRAPHAVPTHTGNDCFIYELPDGTTNGKKAEPSPSDDAPYAVLKNPAEIPEQFDGITGYRLRLFLLKNKSPPTLLVKGIERRLDGYRVTICRPRCTSYDKINENNNEAHDSGENGEWRAISWSSWSSSSWSTWARHAFNKAAGGTEERVRTREGEGKSPGNVNVNINNNNGGASGKDSGADAESGAGAGAGAGVGAKSDGNININIHTGNGTGGSALAVANASVNLNAGNGTSGSGNSSGSGNGKSNSGSTEAEGTSGNAGKGSEGDSGSSAGKSGSGTDSGDSGKNSKGSGSGSKTGSASSNGKGDGKSNNKNNSSEGSNGKSSGGNNSGKTSSGNAWKDESDEADDDGDDNDILGENGGKITVNIETAGKNSTSGGAGSGKSGKGSEGSNKNGAGNKNGKGSGKGDENGNGITDPDGENESINTSEKAGTKGGSTASVGSKTAAKTGAESTTSKSTGGGGDDDDDVDVTDEVVGTKTISEKKVEELLAKLPNLTSKEIDQAKTRGDRLAGGATAKVNRKANRESTDTSASSGTSDSSSSGTSSDSGSSGSTASDSTGTETAAQSDAVASDTASGTGSSGGGMNCFSGDTLVTTVSGQKRMDELMIGDFVLVPSAGNVLKYERVEMFYHREAETRANFVVLYTESGRKLSLTGRHLLPAAECRVIRDYISAADGIDIAMRESKYAEKARRGECVLSVDPYSGNVIADKIVRIGRKSSKGIYSPMTVEGSLVADGILSSCFSHLESHTVHKVVFDFLFMVYDFFGMVNHDVSVELQPIPTFVSFVQDLSKHIIPFS</sequence>
<feature type="signal peptide" evidence="6">
    <location>
        <begin position="1"/>
        <end position="18"/>
    </location>
</feature>
<evidence type="ECO:0000256" key="1">
    <source>
        <dbReference type="ARBA" id="ARBA00004239"/>
    </source>
</evidence>
<evidence type="ECO:0000256" key="3">
    <source>
        <dbReference type="ARBA" id="ARBA00022525"/>
    </source>
</evidence>
<feature type="region of interest" description="Disordered" evidence="5">
    <location>
        <begin position="324"/>
        <end position="675"/>
    </location>
</feature>
<feature type="compositionally biased region" description="Polar residues" evidence="5">
    <location>
        <begin position="515"/>
        <end position="534"/>
    </location>
</feature>
<feature type="compositionally biased region" description="Low complexity" evidence="5">
    <location>
        <begin position="360"/>
        <end position="416"/>
    </location>
</feature>
<dbReference type="InterPro" id="IPR052140">
    <property type="entry name" value="Dev_Signal_Hedgehog-like"/>
</dbReference>
<evidence type="ECO:0000313" key="10">
    <source>
        <dbReference type="Proteomes" id="UP001152747"/>
    </source>
</evidence>
<dbReference type="InterPro" id="IPR003587">
    <property type="entry name" value="Hint_dom_N"/>
</dbReference>
<feature type="compositionally biased region" description="Basic and acidic residues" evidence="5">
    <location>
        <begin position="238"/>
        <end position="249"/>
    </location>
</feature>
<dbReference type="SUPFAM" id="SSF51294">
    <property type="entry name" value="Hedgehog/intein (Hint) domain"/>
    <property type="match status" value="1"/>
</dbReference>
<dbReference type="GO" id="GO:0005576">
    <property type="term" value="C:extracellular region"/>
    <property type="evidence" value="ECO:0007669"/>
    <property type="project" value="UniProtKB-SubCell"/>
</dbReference>
<feature type="compositionally biased region" description="Gly residues" evidence="5">
    <location>
        <begin position="324"/>
        <end position="336"/>
    </location>
</feature>
<feature type="domain" description="Hint" evidence="7">
    <location>
        <begin position="795"/>
        <end position="839"/>
    </location>
</feature>
<reference evidence="9" key="1">
    <citation type="submission" date="2022-11" db="EMBL/GenBank/DDBJ databases">
        <authorList>
            <person name="Kikuchi T."/>
        </authorList>
    </citation>
    <scope>NUCLEOTIDE SEQUENCE</scope>
    <source>
        <strain evidence="9">PS1010</strain>
    </source>
</reference>
<dbReference type="GO" id="GO:0048731">
    <property type="term" value="P:system development"/>
    <property type="evidence" value="ECO:0007669"/>
    <property type="project" value="UniProtKB-ARBA"/>
</dbReference>
<name>A0A9P1MYG9_9PELO</name>
<dbReference type="InterPro" id="IPR006141">
    <property type="entry name" value="Intein_N"/>
</dbReference>
<dbReference type="InterPro" id="IPR001767">
    <property type="entry name" value="Hedgehog_Hint"/>
</dbReference>
<evidence type="ECO:0000259" key="8">
    <source>
        <dbReference type="SMART" id="SM00306"/>
    </source>
</evidence>
<dbReference type="SMART" id="SM00306">
    <property type="entry name" value="HintN"/>
    <property type="match status" value="1"/>
</dbReference>
<dbReference type="CDD" id="cd00081">
    <property type="entry name" value="Hint"/>
    <property type="match status" value="1"/>
</dbReference>
<evidence type="ECO:0000256" key="4">
    <source>
        <dbReference type="ARBA" id="ARBA00022729"/>
    </source>
</evidence>
<evidence type="ECO:0000313" key="9">
    <source>
        <dbReference type="EMBL" id="CAI5441400.1"/>
    </source>
</evidence>
<keyword evidence="10" id="KW-1185">Reference proteome</keyword>
<feature type="compositionally biased region" description="Gly residues" evidence="5">
    <location>
        <begin position="470"/>
        <end position="481"/>
    </location>
</feature>
<feature type="domain" description="Hint" evidence="8">
    <location>
        <begin position="677"/>
        <end position="792"/>
    </location>
</feature>
<dbReference type="Proteomes" id="UP001152747">
    <property type="component" value="Unassembled WGS sequence"/>
</dbReference>
<dbReference type="GO" id="GO:0016540">
    <property type="term" value="P:protein autoprocessing"/>
    <property type="evidence" value="ECO:0007669"/>
    <property type="project" value="InterPro"/>
</dbReference>
<evidence type="ECO:0000256" key="5">
    <source>
        <dbReference type="SAM" id="MobiDB-lite"/>
    </source>
</evidence>
<organism evidence="9 10">
    <name type="scientific">Caenorhabditis angaria</name>
    <dbReference type="NCBI Taxonomy" id="860376"/>
    <lineage>
        <taxon>Eukaryota</taxon>
        <taxon>Metazoa</taxon>
        <taxon>Ecdysozoa</taxon>
        <taxon>Nematoda</taxon>
        <taxon>Chromadorea</taxon>
        <taxon>Rhabditida</taxon>
        <taxon>Rhabditina</taxon>
        <taxon>Rhabditomorpha</taxon>
        <taxon>Rhabditoidea</taxon>
        <taxon>Rhabditidae</taxon>
        <taxon>Peloderinae</taxon>
        <taxon>Caenorhabditis</taxon>
    </lineage>
</organism>
<gene>
    <name evidence="9" type="ORF">CAMP_LOCUS4037</name>
</gene>
<feature type="compositionally biased region" description="Low complexity" evidence="5">
    <location>
        <begin position="253"/>
        <end position="278"/>
    </location>
</feature>
<evidence type="ECO:0000256" key="6">
    <source>
        <dbReference type="SAM" id="SignalP"/>
    </source>
</evidence>
<feature type="compositionally biased region" description="Basic and acidic residues" evidence="5">
    <location>
        <begin position="591"/>
        <end position="602"/>
    </location>
</feature>
<keyword evidence="3" id="KW-0964">Secreted</keyword>
<feature type="compositionally biased region" description="Low complexity" evidence="5">
    <location>
        <begin position="535"/>
        <end position="550"/>
    </location>
</feature>
<dbReference type="OrthoDB" id="5212at2759"/>
<keyword evidence="4 6" id="KW-0732">Signal</keyword>
<protein>
    <recommendedName>
        <fullName evidence="11">Hint domain-containing protein</fullName>
    </recommendedName>
</protein>
<dbReference type="InterPro" id="IPR003586">
    <property type="entry name" value="Hint_dom_C"/>
</dbReference>
<feature type="compositionally biased region" description="Acidic residues" evidence="5">
    <location>
        <begin position="435"/>
        <end position="448"/>
    </location>
</feature>
<dbReference type="PANTHER" id="PTHR46706">
    <property type="entry name" value="PROTEIN QUA-1-RELATED"/>
    <property type="match status" value="1"/>
</dbReference>
<dbReference type="PROSITE" id="PS50817">
    <property type="entry name" value="INTEIN_N_TER"/>
    <property type="match status" value="1"/>
</dbReference>
<dbReference type="GO" id="GO:0007267">
    <property type="term" value="P:cell-cell signaling"/>
    <property type="evidence" value="ECO:0007669"/>
    <property type="project" value="InterPro"/>
</dbReference>
<dbReference type="PRINTS" id="PR00632">
    <property type="entry name" value="SONICHHOG"/>
</dbReference>
<dbReference type="PANTHER" id="PTHR46706:SF12">
    <property type="entry name" value="PROTEIN QUA-1-RELATED"/>
    <property type="match status" value="1"/>
</dbReference>
<dbReference type="InterPro" id="IPR001657">
    <property type="entry name" value="Hedgehog"/>
</dbReference>
<feature type="chain" id="PRO_5040289456" description="Hint domain-containing protein" evidence="6">
    <location>
        <begin position="19"/>
        <end position="889"/>
    </location>
</feature>
<proteinExistence type="predicted"/>
<dbReference type="GO" id="GO:0016539">
    <property type="term" value="P:intein-mediated protein splicing"/>
    <property type="evidence" value="ECO:0007669"/>
    <property type="project" value="InterPro"/>
</dbReference>
<dbReference type="Gene3D" id="2.170.16.10">
    <property type="entry name" value="Hedgehog/Intein (Hint) domain"/>
    <property type="match status" value="1"/>
</dbReference>
<dbReference type="FunFam" id="2.170.16.10:FF:000016">
    <property type="entry name" value="GRounDhog (Hedgehog-like family)"/>
    <property type="match status" value="1"/>
</dbReference>
<evidence type="ECO:0008006" key="11">
    <source>
        <dbReference type="Google" id="ProtNLM"/>
    </source>
</evidence>
<comment type="subcellular location">
    <subcellularLocation>
        <location evidence="1">Secreted</location>
        <location evidence="1">Extracellular space</location>
    </subcellularLocation>
</comment>
<feature type="compositionally biased region" description="Acidic residues" evidence="5">
    <location>
        <begin position="555"/>
        <end position="565"/>
    </location>
</feature>
<dbReference type="SMART" id="SM00305">
    <property type="entry name" value="HintC"/>
    <property type="match status" value="1"/>
</dbReference>
<dbReference type="Pfam" id="PF01079">
    <property type="entry name" value="Hint"/>
    <property type="match status" value="1"/>
</dbReference>